<organism evidence="2">
    <name type="scientific">marine metagenome</name>
    <dbReference type="NCBI Taxonomy" id="408172"/>
    <lineage>
        <taxon>unclassified sequences</taxon>
        <taxon>metagenomes</taxon>
        <taxon>ecological metagenomes</taxon>
    </lineage>
</organism>
<proteinExistence type="predicted"/>
<reference evidence="2" key="1">
    <citation type="submission" date="2018-05" db="EMBL/GenBank/DDBJ databases">
        <authorList>
            <person name="Lanie J.A."/>
            <person name="Ng W.-L."/>
            <person name="Kazmierczak K.M."/>
            <person name="Andrzejewski T.M."/>
            <person name="Davidsen T.M."/>
            <person name="Wayne K.J."/>
            <person name="Tettelin H."/>
            <person name="Glass J.I."/>
            <person name="Rusch D."/>
            <person name="Podicherti R."/>
            <person name="Tsui H.-C.T."/>
            <person name="Winkler M.E."/>
        </authorList>
    </citation>
    <scope>NUCLEOTIDE SEQUENCE</scope>
</reference>
<dbReference type="AlphaFoldDB" id="A0A382XTJ9"/>
<feature type="region of interest" description="Disordered" evidence="1">
    <location>
        <begin position="1"/>
        <end position="25"/>
    </location>
</feature>
<feature type="non-terminal residue" evidence="2">
    <location>
        <position position="25"/>
    </location>
</feature>
<dbReference type="EMBL" id="UINC01170106">
    <property type="protein sequence ID" value="SVD73985.1"/>
    <property type="molecule type" value="Genomic_DNA"/>
</dbReference>
<sequence length="25" mass="2781">MPVPQDVSPVNSELVDHLSRSSQMQ</sequence>
<accession>A0A382XTJ9</accession>
<evidence type="ECO:0000313" key="2">
    <source>
        <dbReference type="EMBL" id="SVD73985.1"/>
    </source>
</evidence>
<name>A0A382XTJ9_9ZZZZ</name>
<evidence type="ECO:0000256" key="1">
    <source>
        <dbReference type="SAM" id="MobiDB-lite"/>
    </source>
</evidence>
<protein>
    <submittedName>
        <fullName evidence="2">Uncharacterized protein</fullName>
    </submittedName>
</protein>
<gene>
    <name evidence="2" type="ORF">METZ01_LOCUS426839</name>
</gene>